<evidence type="ECO:0000256" key="1">
    <source>
        <dbReference type="SAM" id="Phobius"/>
    </source>
</evidence>
<reference evidence="3" key="1">
    <citation type="submission" date="2022-10" db="EMBL/GenBank/DDBJ databases">
        <title>Genome assembly of Pristionchus species.</title>
        <authorList>
            <person name="Yoshida K."/>
            <person name="Sommer R.J."/>
        </authorList>
    </citation>
    <scope>NUCLEOTIDE SEQUENCE [LARGE SCALE GENOMIC DNA]</scope>
    <source>
        <strain evidence="3">RS5460</strain>
    </source>
</reference>
<keyword evidence="1" id="KW-0812">Transmembrane</keyword>
<dbReference type="Proteomes" id="UP001328107">
    <property type="component" value="Unassembled WGS sequence"/>
</dbReference>
<feature type="non-terminal residue" evidence="2">
    <location>
        <position position="1"/>
    </location>
</feature>
<keyword evidence="1" id="KW-0472">Membrane</keyword>
<accession>A0AAN4ZIG8</accession>
<feature type="non-terminal residue" evidence="2">
    <location>
        <position position="92"/>
    </location>
</feature>
<proteinExistence type="predicted"/>
<keyword evidence="3" id="KW-1185">Reference proteome</keyword>
<evidence type="ECO:0000313" key="2">
    <source>
        <dbReference type="EMBL" id="GMR40464.1"/>
    </source>
</evidence>
<feature type="transmembrane region" description="Helical" evidence="1">
    <location>
        <begin position="19"/>
        <end position="40"/>
    </location>
</feature>
<comment type="caution">
    <text evidence="2">The sequence shown here is derived from an EMBL/GenBank/DDBJ whole genome shotgun (WGS) entry which is preliminary data.</text>
</comment>
<keyword evidence="1" id="KW-1133">Transmembrane helix</keyword>
<dbReference type="AlphaFoldDB" id="A0AAN4ZIG8"/>
<protein>
    <submittedName>
        <fullName evidence="2">Uncharacterized protein</fullName>
    </submittedName>
</protein>
<organism evidence="2 3">
    <name type="scientific">Pristionchus mayeri</name>
    <dbReference type="NCBI Taxonomy" id="1317129"/>
    <lineage>
        <taxon>Eukaryota</taxon>
        <taxon>Metazoa</taxon>
        <taxon>Ecdysozoa</taxon>
        <taxon>Nematoda</taxon>
        <taxon>Chromadorea</taxon>
        <taxon>Rhabditida</taxon>
        <taxon>Rhabditina</taxon>
        <taxon>Diplogasteromorpha</taxon>
        <taxon>Diplogasteroidea</taxon>
        <taxon>Neodiplogasteridae</taxon>
        <taxon>Pristionchus</taxon>
    </lineage>
</organism>
<evidence type="ECO:0000313" key="3">
    <source>
        <dbReference type="Proteomes" id="UP001328107"/>
    </source>
</evidence>
<gene>
    <name evidence="2" type="ORF">PMAYCL1PPCAC_10659</name>
</gene>
<dbReference type="EMBL" id="BTRK01000003">
    <property type="protein sequence ID" value="GMR40464.1"/>
    <property type="molecule type" value="Genomic_DNA"/>
</dbReference>
<name>A0AAN4ZIG8_9BILA</name>
<sequence>VCLIRQPHSSGMEELDVDLIIIGGVILSLIIISCCTCFCLSDGTSPSTISTEQPSISFTNVESDFTHFSPFPNHHHHAAEIAAVHHHNHHND</sequence>